<reference evidence="7" key="1">
    <citation type="submission" date="2023-03" db="EMBL/GenBank/DDBJ databases">
        <authorList>
            <person name="Steffen K."/>
            <person name="Cardenas P."/>
        </authorList>
    </citation>
    <scope>NUCLEOTIDE SEQUENCE</scope>
</reference>
<dbReference type="SUPFAM" id="SSF111331">
    <property type="entry name" value="NAD kinase/diacylglycerol kinase-like"/>
    <property type="match status" value="1"/>
</dbReference>
<dbReference type="AlphaFoldDB" id="A0AA35WKI0"/>
<dbReference type="EC" id="2.7.1.23" evidence="2"/>
<dbReference type="InterPro" id="IPR002504">
    <property type="entry name" value="NADK"/>
</dbReference>
<evidence type="ECO:0000256" key="1">
    <source>
        <dbReference type="ARBA" id="ARBA00010995"/>
    </source>
</evidence>
<name>A0AA35WKI0_GEOBA</name>
<keyword evidence="3" id="KW-0808">Transferase</keyword>
<evidence type="ECO:0000256" key="5">
    <source>
        <dbReference type="ARBA" id="ARBA00022857"/>
    </source>
</evidence>
<dbReference type="EMBL" id="CASHTH010002030">
    <property type="protein sequence ID" value="CAI8023739.1"/>
    <property type="molecule type" value="Genomic_DNA"/>
</dbReference>
<dbReference type="PANTHER" id="PTHR20275:SF0">
    <property type="entry name" value="NAD KINASE"/>
    <property type="match status" value="1"/>
</dbReference>
<dbReference type="InterPro" id="IPR016064">
    <property type="entry name" value="NAD/diacylglycerol_kinase_sf"/>
</dbReference>
<dbReference type="PANTHER" id="PTHR20275">
    <property type="entry name" value="NAD KINASE"/>
    <property type="match status" value="1"/>
</dbReference>
<protein>
    <recommendedName>
        <fullName evidence="2">NAD(+) kinase</fullName>
        <ecNumber evidence="2">2.7.1.23</ecNumber>
    </recommendedName>
</protein>
<keyword evidence="4 7" id="KW-0418">Kinase</keyword>
<dbReference type="Pfam" id="PF20143">
    <property type="entry name" value="NAD_kinase_C"/>
    <property type="match status" value="1"/>
</dbReference>
<evidence type="ECO:0000256" key="3">
    <source>
        <dbReference type="ARBA" id="ARBA00022679"/>
    </source>
</evidence>
<evidence type="ECO:0000313" key="8">
    <source>
        <dbReference type="Proteomes" id="UP001174909"/>
    </source>
</evidence>
<dbReference type="Gene3D" id="2.60.200.30">
    <property type="entry name" value="Probable inorganic polyphosphate/atp-NAD kinase, domain 2"/>
    <property type="match status" value="1"/>
</dbReference>
<keyword evidence="8" id="KW-1185">Reference proteome</keyword>
<evidence type="ECO:0000256" key="6">
    <source>
        <dbReference type="ARBA" id="ARBA00023027"/>
    </source>
</evidence>
<dbReference type="GO" id="GO:0003951">
    <property type="term" value="F:NAD+ kinase activity"/>
    <property type="evidence" value="ECO:0007669"/>
    <property type="project" value="UniProtKB-EC"/>
</dbReference>
<accession>A0AA35WKI0</accession>
<proteinExistence type="inferred from homology"/>
<dbReference type="Pfam" id="PF01513">
    <property type="entry name" value="NAD_kinase"/>
    <property type="match status" value="1"/>
</dbReference>
<dbReference type="GO" id="GO:0006741">
    <property type="term" value="P:NADP+ biosynthetic process"/>
    <property type="evidence" value="ECO:0007669"/>
    <property type="project" value="InterPro"/>
</dbReference>
<dbReference type="GO" id="GO:0019674">
    <property type="term" value="P:NAD+ metabolic process"/>
    <property type="evidence" value="ECO:0007669"/>
    <property type="project" value="InterPro"/>
</dbReference>
<dbReference type="Gene3D" id="3.40.50.10330">
    <property type="entry name" value="Probable inorganic polyphosphate/atp-NAD kinase, domain 1"/>
    <property type="match status" value="1"/>
</dbReference>
<dbReference type="HAMAP" id="MF_00361">
    <property type="entry name" value="NAD_kinase"/>
    <property type="match status" value="1"/>
</dbReference>
<gene>
    <name evidence="7" type="ORF">GBAR_LOCUS13844</name>
</gene>
<sequence length="307" mass="33323">MLDCHLLARSRNDLFKGSVYLSSQIRTVGIIYNARIPEALDLSTAIVNELSLEQRSWISPAENLEELRDQVTETELVVTAGGDGTMLRAVQVTAPLDVPMVGINMGRLGFMTELQVHDALEKLPSYYRGDYRIDSHNMIMARIVRAPNSATSEVEGPFHALNDVVLSRGGVSRVVTIRTTVDGAEVASLRADGIILATATGSTGYSLAVGGPILDPLSEGLVLKPVAAHVGMSASLVLDPKAKIGLYLEGAQEAVLSVDGYIERELQPGDRVEIEQSPFKARFLRAHPSQHFYATLTRRLGFSIRGQ</sequence>
<evidence type="ECO:0000256" key="2">
    <source>
        <dbReference type="ARBA" id="ARBA00012120"/>
    </source>
</evidence>
<dbReference type="Proteomes" id="UP001174909">
    <property type="component" value="Unassembled WGS sequence"/>
</dbReference>
<organism evidence="7 8">
    <name type="scientific">Geodia barretti</name>
    <name type="common">Barrett's horny sponge</name>
    <dbReference type="NCBI Taxonomy" id="519541"/>
    <lineage>
        <taxon>Eukaryota</taxon>
        <taxon>Metazoa</taxon>
        <taxon>Porifera</taxon>
        <taxon>Demospongiae</taxon>
        <taxon>Heteroscleromorpha</taxon>
        <taxon>Tetractinellida</taxon>
        <taxon>Astrophorina</taxon>
        <taxon>Geodiidae</taxon>
        <taxon>Geodia</taxon>
    </lineage>
</organism>
<evidence type="ECO:0000313" key="7">
    <source>
        <dbReference type="EMBL" id="CAI8023739.1"/>
    </source>
</evidence>
<dbReference type="InterPro" id="IPR017438">
    <property type="entry name" value="ATP-NAD_kinase_N"/>
</dbReference>
<evidence type="ECO:0000256" key="4">
    <source>
        <dbReference type="ARBA" id="ARBA00022777"/>
    </source>
</evidence>
<keyword evidence="5" id="KW-0521">NADP</keyword>
<dbReference type="InterPro" id="IPR017437">
    <property type="entry name" value="ATP-NAD_kinase_PpnK-typ_C"/>
</dbReference>
<comment type="similarity">
    <text evidence="1">Belongs to the NAD kinase family.</text>
</comment>
<comment type="caution">
    <text evidence="7">The sequence shown here is derived from an EMBL/GenBank/DDBJ whole genome shotgun (WGS) entry which is preliminary data.</text>
</comment>
<keyword evidence="6" id="KW-0520">NAD</keyword>